<protein>
    <recommendedName>
        <fullName evidence="3">SNF2 N-terminal domain-containing protein</fullName>
    </recommendedName>
</protein>
<accession>A0A6A6K0I0</accession>
<evidence type="ECO:0008006" key="3">
    <source>
        <dbReference type="Google" id="ProtNLM"/>
    </source>
</evidence>
<comment type="caution">
    <text evidence="1">The sequence shown here is derived from an EMBL/GenBank/DDBJ whole genome shotgun (WGS) entry which is preliminary data.</text>
</comment>
<proteinExistence type="predicted"/>
<dbReference type="Proteomes" id="UP000467840">
    <property type="component" value="Unassembled WGS sequence"/>
</dbReference>
<keyword evidence="2" id="KW-1185">Reference proteome</keyword>
<dbReference type="AlphaFoldDB" id="A0A6A6K0I0"/>
<reference evidence="1 2" key="1">
    <citation type="journal article" date="2020" name="Mol. Plant">
        <title>The Chromosome-Based Rubber Tree Genome Provides New Insights into Spurge Genome Evolution and Rubber Biosynthesis.</title>
        <authorList>
            <person name="Liu J."/>
            <person name="Shi C."/>
            <person name="Shi C.C."/>
            <person name="Li W."/>
            <person name="Zhang Q.J."/>
            <person name="Zhang Y."/>
            <person name="Li K."/>
            <person name="Lu H.F."/>
            <person name="Shi C."/>
            <person name="Zhu S.T."/>
            <person name="Xiao Z.Y."/>
            <person name="Nan H."/>
            <person name="Yue Y."/>
            <person name="Zhu X.G."/>
            <person name="Wu Y."/>
            <person name="Hong X.N."/>
            <person name="Fan G.Y."/>
            <person name="Tong Y."/>
            <person name="Zhang D."/>
            <person name="Mao C.L."/>
            <person name="Liu Y.L."/>
            <person name="Hao S.J."/>
            <person name="Liu W.Q."/>
            <person name="Lv M.Q."/>
            <person name="Zhang H.B."/>
            <person name="Liu Y."/>
            <person name="Hu-Tang G.R."/>
            <person name="Wang J.P."/>
            <person name="Wang J.H."/>
            <person name="Sun Y.H."/>
            <person name="Ni S.B."/>
            <person name="Chen W.B."/>
            <person name="Zhang X.C."/>
            <person name="Jiao Y.N."/>
            <person name="Eichler E.E."/>
            <person name="Li G.H."/>
            <person name="Liu X."/>
            <person name="Gao L.Z."/>
        </authorList>
    </citation>
    <scope>NUCLEOTIDE SEQUENCE [LARGE SCALE GENOMIC DNA]</scope>
    <source>
        <strain evidence="2">cv. GT1</strain>
        <tissue evidence="1">Leaf</tissue>
    </source>
</reference>
<dbReference type="EMBL" id="JAAGAX010000379">
    <property type="protein sequence ID" value="KAF2282302.1"/>
    <property type="molecule type" value="Genomic_DNA"/>
</dbReference>
<evidence type="ECO:0000313" key="1">
    <source>
        <dbReference type="EMBL" id="KAF2282302.1"/>
    </source>
</evidence>
<sequence length="373" mass="41852">MGSGKTGATMWALNNVPDRHAGDWDQENWTGDRVLVLAPLRVASGTWPVEQTKFQFPALRVVDGTGSRQYREDIMLNDDSNVVCCNYDSWNGSSSSGATVGRSRSYQAFTDRWFVSVQEGAHHAAKSYKPRGGADTEIHQRLRTISLTVDAAAYFFGCDKPVTVPVVVPLPSKARKVYDQMEKELFAQLEAGEVEAANAAARTQKCLQIASGAVYVTAYQYQHDRARILKKFPERWRWVKALPVIARLKPGTVVRFRCCWCTPASAGHGLNLQDGGCHLAFLLYDLELRALRTGFNGIVDTTRAKNGDEGYMAWDTGFAQKAWLAGRKELEAENQKMRRAARRGQLRYPNTESRYCGRRGMTAHERYRSQLTL</sequence>
<name>A0A6A6K0I0_HEVBR</name>
<gene>
    <name evidence="1" type="ORF">GH714_044146</name>
</gene>
<organism evidence="1 2">
    <name type="scientific">Hevea brasiliensis</name>
    <name type="common">Para rubber tree</name>
    <name type="synonym">Siphonia brasiliensis</name>
    <dbReference type="NCBI Taxonomy" id="3981"/>
    <lineage>
        <taxon>Eukaryota</taxon>
        <taxon>Viridiplantae</taxon>
        <taxon>Streptophyta</taxon>
        <taxon>Embryophyta</taxon>
        <taxon>Tracheophyta</taxon>
        <taxon>Spermatophyta</taxon>
        <taxon>Magnoliopsida</taxon>
        <taxon>eudicotyledons</taxon>
        <taxon>Gunneridae</taxon>
        <taxon>Pentapetalae</taxon>
        <taxon>rosids</taxon>
        <taxon>fabids</taxon>
        <taxon>Malpighiales</taxon>
        <taxon>Euphorbiaceae</taxon>
        <taxon>Crotonoideae</taxon>
        <taxon>Micrandreae</taxon>
        <taxon>Hevea</taxon>
    </lineage>
</organism>
<evidence type="ECO:0000313" key="2">
    <source>
        <dbReference type="Proteomes" id="UP000467840"/>
    </source>
</evidence>